<organism evidence="1 2">
    <name type="scientific">Auriscalpium vulgare</name>
    <dbReference type="NCBI Taxonomy" id="40419"/>
    <lineage>
        <taxon>Eukaryota</taxon>
        <taxon>Fungi</taxon>
        <taxon>Dikarya</taxon>
        <taxon>Basidiomycota</taxon>
        <taxon>Agaricomycotina</taxon>
        <taxon>Agaricomycetes</taxon>
        <taxon>Russulales</taxon>
        <taxon>Auriscalpiaceae</taxon>
        <taxon>Auriscalpium</taxon>
    </lineage>
</organism>
<name>A0ACB8RYB3_9AGAM</name>
<keyword evidence="2" id="KW-1185">Reference proteome</keyword>
<evidence type="ECO:0000313" key="1">
    <source>
        <dbReference type="EMBL" id="KAI0048586.1"/>
    </source>
</evidence>
<gene>
    <name evidence="1" type="ORF">FA95DRAFT_1571765</name>
</gene>
<dbReference type="Proteomes" id="UP000814033">
    <property type="component" value="Unassembled WGS sequence"/>
</dbReference>
<reference evidence="1" key="1">
    <citation type="submission" date="2021-02" db="EMBL/GenBank/DDBJ databases">
        <authorList>
            <consortium name="DOE Joint Genome Institute"/>
            <person name="Ahrendt S."/>
            <person name="Looney B.P."/>
            <person name="Miyauchi S."/>
            <person name="Morin E."/>
            <person name="Drula E."/>
            <person name="Courty P.E."/>
            <person name="Chicoki N."/>
            <person name="Fauchery L."/>
            <person name="Kohler A."/>
            <person name="Kuo A."/>
            <person name="Labutti K."/>
            <person name="Pangilinan J."/>
            <person name="Lipzen A."/>
            <person name="Riley R."/>
            <person name="Andreopoulos W."/>
            <person name="He G."/>
            <person name="Johnson J."/>
            <person name="Barry K.W."/>
            <person name="Grigoriev I.V."/>
            <person name="Nagy L."/>
            <person name="Hibbett D."/>
            <person name="Henrissat B."/>
            <person name="Matheny P.B."/>
            <person name="Labbe J."/>
            <person name="Martin F."/>
        </authorList>
    </citation>
    <scope>NUCLEOTIDE SEQUENCE</scope>
    <source>
        <strain evidence="1">FP105234-sp</strain>
    </source>
</reference>
<sequence>MPPVRAKDAQPEASTSHVSHKKAKKSHGPKYQPKESAIPGVSKLKSSIRQTRRLLAKESLAPNVRVETERRLKSLEADLAKAEVSKKERALAVKYHRIKFFDRQKLLRRIKQTMAELEDPDTPSNSKKVLIFALYQLRVDLNYVLNYPKLEKYISLFPPDIRKGDDGHVDPVQPPSSAQGLSATDAKREEVREWVRTRMMRGELSARPETLERVETDAGHGESAAAWRGATDDANVGKSSKKRKAVVAKVPAAGLEHDGFFEGADGGQQEDEDVAEDVQVVPKREKRKKSSKTDEPVSMPERKSKKKSRRTQDEAQEVDDDFFE</sequence>
<proteinExistence type="predicted"/>
<dbReference type="EMBL" id="MU275884">
    <property type="protein sequence ID" value="KAI0048586.1"/>
    <property type="molecule type" value="Genomic_DNA"/>
</dbReference>
<protein>
    <submittedName>
        <fullName evidence="1">Uncharacterized protein</fullName>
    </submittedName>
</protein>
<accession>A0ACB8RYB3</accession>
<evidence type="ECO:0000313" key="2">
    <source>
        <dbReference type="Proteomes" id="UP000814033"/>
    </source>
</evidence>
<reference evidence="1" key="2">
    <citation type="journal article" date="2022" name="New Phytol.">
        <title>Evolutionary transition to the ectomycorrhizal habit in the genomes of a hyperdiverse lineage of mushroom-forming fungi.</title>
        <authorList>
            <person name="Looney B."/>
            <person name="Miyauchi S."/>
            <person name="Morin E."/>
            <person name="Drula E."/>
            <person name="Courty P.E."/>
            <person name="Kohler A."/>
            <person name="Kuo A."/>
            <person name="LaButti K."/>
            <person name="Pangilinan J."/>
            <person name="Lipzen A."/>
            <person name="Riley R."/>
            <person name="Andreopoulos W."/>
            <person name="He G."/>
            <person name="Johnson J."/>
            <person name="Nolan M."/>
            <person name="Tritt A."/>
            <person name="Barry K.W."/>
            <person name="Grigoriev I.V."/>
            <person name="Nagy L.G."/>
            <person name="Hibbett D."/>
            <person name="Henrissat B."/>
            <person name="Matheny P.B."/>
            <person name="Labbe J."/>
            <person name="Martin F.M."/>
        </authorList>
    </citation>
    <scope>NUCLEOTIDE SEQUENCE</scope>
    <source>
        <strain evidence="1">FP105234-sp</strain>
    </source>
</reference>
<comment type="caution">
    <text evidence="1">The sequence shown here is derived from an EMBL/GenBank/DDBJ whole genome shotgun (WGS) entry which is preliminary data.</text>
</comment>